<reference evidence="2 3" key="1">
    <citation type="submission" date="2023-12" db="EMBL/GenBank/DDBJ databases">
        <title>Friends and Foes: Symbiotic and Algicidal bacterial influence on Karenia brevis blooms.</title>
        <authorList>
            <person name="Fei C."/>
            <person name="Mohamed A.R."/>
            <person name="Booker A."/>
            <person name="Arshad M."/>
            <person name="Klass S."/>
            <person name="Ahn S."/>
            <person name="Gilbert P.M."/>
            <person name="Heil C.A."/>
            <person name="Martinez J.M."/>
            <person name="Amin S.A."/>
        </authorList>
    </citation>
    <scope>NUCLEOTIDE SEQUENCE [LARGE SCALE GENOMIC DNA]</scope>
    <source>
        <strain evidence="2 3">CE15</strain>
    </source>
</reference>
<dbReference type="Proteomes" id="UP001382455">
    <property type="component" value="Unassembled WGS sequence"/>
</dbReference>
<keyword evidence="3" id="KW-1185">Reference proteome</keyword>
<evidence type="ECO:0000313" key="2">
    <source>
        <dbReference type="EMBL" id="MEI4549431.1"/>
    </source>
</evidence>
<keyword evidence="1" id="KW-0812">Transmembrane</keyword>
<proteinExistence type="predicted"/>
<accession>A0ABU8ET94</accession>
<gene>
    <name evidence="2" type="ORF">WAE96_06910</name>
</gene>
<name>A0ABU8ET94_9GAMM</name>
<evidence type="ECO:0000313" key="3">
    <source>
        <dbReference type="Proteomes" id="UP001382455"/>
    </source>
</evidence>
<feature type="transmembrane region" description="Helical" evidence="1">
    <location>
        <begin position="75"/>
        <end position="94"/>
    </location>
</feature>
<comment type="caution">
    <text evidence="2">The sequence shown here is derived from an EMBL/GenBank/DDBJ whole genome shotgun (WGS) entry which is preliminary data.</text>
</comment>
<feature type="transmembrane region" description="Helical" evidence="1">
    <location>
        <begin position="100"/>
        <end position="119"/>
    </location>
</feature>
<sequence length="360" mass="41280">MSSDKHEFADFLSKEIKGYIDALSLRFRRHKKNATDVPASDTLKNTFEHEIKPKLDLIEQQRDSFNSEFEKRNRLLNFKVFPAVVIIVLLVVALGGDGSFFSTLIFAFCIGTSWAYKPALDYIHFYKRNVMPILVKMYGEFSYSLTSEIKKDEIKKLAISPSFDHIETEDSIVGELDNIGFQFCELKLERSGNNGRHTMFKGCMVKLTMPFDFNSHTIVQQDRGKVANWLTKDPKATQKVELENNYFEQAFEVFSTDQVLARYILTPVMMEQILALYTMFMHKADAQSFECEFIDNTAIFLISYKANLIEPAWISQSAYDIDALPLIEQELELLTSISKQLNLDLMAARKVSSAQLAANQ</sequence>
<organism evidence="2 3">
    <name type="scientific">Pseudoalteromonas spongiae</name>
    <dbReference type="NCBI Taxonomy" id="298657"/>
    <lineage>
        <taxon>Bacteria</taxon>
        <taxon>Pseudomonadati</taxon>
        <taxon>Pseudomonadota</taxon>
        <taxon>Gammaproteobacteria</taxon>
        <taxon>Alteromonadales</taxon>
        <taxon>Pseudoalteromonadaceae</taxon>
        <taxon>Pseudoalteromonas</taxon>
    </lineage>
</organism>
<dbReference type="RefSeq" id="WP_336434983.1">
    <property type="nucleotide sequence ID" value="NZ_JBAWKS010000001.1"/>
</dbReference>
<dbReference type="EMBL" id="JBAWKS010000001">
    <property type="protein sequence ID" value="MEI4549431.1"/>
    <property type="molecule type" value="Genomic_DNA"/>
</dbReference>
<evidence type="ECO:0000256" key="1">
    <source>
        <dbReference type="SAM" id="Phobius"/>
    </source>
</evidence>
<dbReference type="Pfam" id="PF11335">
    <property type="entry name" value="DUF3137"/>
    <property type="match status" value="1"/>
</dbReference>
<keyword evidence="1" id="KW-0472">Membrane</keyword>
<keyword evidence="1" id="KW-1133">Transmembrane helix</keyword>
<dbReference type="InterPro" id="IPR021484">
    <property type="entry name" value="DUF3137"/>
</dbReference>
<protein>
    <submittedName>
        <fullName evidence="2">DUF3137 domain-containing protein</fullName>
    </submittedName>
</protein>